<name>A0A1I9KK65_9CAUD</name>
<accession>A0A1I9KK65</accession>
<evidence type="ECO:0000313" key="2">
    <source>
        <dbReference type="Proteomes" id="UP000223158"/>
    </source>
</evidence>
<organism evidence="1 2">
    <name type="scientific">Lactobacillus phage SA-C12</name>
    <dbReference type="NCBI Taxonomy" id="1755697"/>
    <lineage>
        <taxon>Viruses</taxon>
        <taxon>Duplodnaviria</taxon>
        <taxon>Heunggongvirae</taxon>
        <taxon>Uroviricota</taxon>
        <taxon>Caudoviricetes</taxon>
        <taxon>Tybeckvirinae</taxon>
        <taxon>Lenusvirus</taxon>
        <taxon>Lenusvirus SAC12</taxon>
    </lineage>
</organism>
<dbReference type="EMBL" id="KU052488">
    <property type="protein sequence ID" value="ALY06856.1"/>
    <property type="molecule type" value="Genomic_DNA"/>
</dbReference>
<proteinExistence type="predicted"/>
<gene>
    <name evidence="1" type="ORF">SAC12_034</name>
</gene>
<dbReference type="Proteomes" id="UP000223158">
    <property type="component" value="Segment"/>
</dbReference>
<evidence type="ECO:0000313" key="1">
    <source>
        <dbReference type="EMBL" id="ALY06856.1"/>
    </source>
</evidence>
<keyword evidence="2" id="KW-1185">Reference proteome</keyword>
<protein>
    <submittedName>
        <fullName evidence="1">Uncharacterized protein</fullName>
    </submittedName>
</protein>
<sequence length="206" mass="24639">MDKHLVKHELNEAELLGTIKKLDELEHDDGVVQMLGSYDEILTYNFLVPKNDKTKLLSMIMIDISRGREPSEYETKFLDEIDSRFIAHKDKKDFTPRETLCLFMKEYWDWDDYEWTNYRNVSVLVKDMFKIYTDFCKNNKIARRKRILYEDFKNYLSKYGNLKRYRKNGSSRTTDVMVITNLPAYKESLTEIPSFDLSKHTELKQA</sequence>
<reference evidence="1 2" key="1">
    <citation type="submission" date="2015-11" db="EMBL/GenBank/DDBJ databases">
        <title>Lactobacillus brevis bacteriophage SA-C12: a mosaic Myoviridae member.</title>
        <authorList>
            <person name="Mahony J."/>
        </authorList>
    </citation>
    <scope>NUCLEOTIDE SEQUENCE [LARGE SCALE GENOMIC DNA]</scope>
</reference>